<dbReference type="NCBIfam" id="TIGR02937">
    <property type="entry name" value="sigma70-ECF"/>
    <property type="match status" value="1"/>
</dbReference>
<dbReference type="AlphaFoldDB" id="A0A0S2K0I8"/>
<evidence type="ECO:0000313" key="7">
    <source>
        <dbReference type="EMBL" id="ALO41599.1"/>
    </source>
</evidence>
<dbReference type="RefSeq" id="WP_058029326.1">
    <property type="nucleotide sequence ID" value="NZ_CP013187.1"/>
</dbReference>
<dbReference type="Gene3D" id="1.10.10.10">
    <property type="entry name" value="Winged helix-like DNA-binding domain superfamily/Winged helix DNA-binding domain"/>
    <property type="match status" value="1"/>
</dbReference>
<dbReference type="Proteomes" id="UP000061457">
    <property type="component" value="Chromosome I"/>
</dbReference>
<dbReference type="PANTHER" id="PTHR43133">
    <property type="entry name" value="RNA POLYMERASE ECF-TYPE SIGMA FACTO"/>
    <property type="match status" value="1"/>
</dbReference>
<dbReference type="InterPro" id="IPR039425">
    <property type="entry name" value="RNA_pol_sigma-70-like"/>
</dbReference>
<keyword evidence="8" id="KW-1185">Reference proteome</keyword>
<reference evidence="7 8" key="1">
    <citation type="submission" date="2015-11" db="EMBL/GenBank/DDBJ databases">
        <authorList>
            <person name="Zhang Y."/>
            <person name="Guo Z."/>
        </authorList>
    </citation>
    <scope>NUCLEOTIDE SEQUENCE [LARGE SCALE GENOMIC DNA]</scope>
    <source>
        <strain evidence="7 8">KCTC 12086</strain>
    </source>
</reference>
<dbReference type="PANTHER" id="PTHR43133:SF63">
    <property type="entry name" value="RNA POLYMERASE SIGMA FACTOR FECI-RELATED"/>
    <property type="match status" value="1"/>
</dbReference>
<evidence type="ECO:0000313" key="8">
    <source>
        <dbReference type="Proteomes" id="UP000061457"/>
    </source>
</evidence>
<evidence type="ECO:0000259" key="5">
    <source>
        <dbReference type="Pfam" id="PF04542"/>
    </source>
</evidence>
<gene>
    <name evidence="7" type="ORF">PP2015_1083</name>
</gene>
<dbReference type="KEGG" id="pphe:PP2015_1083"/>
<evidence type="ECO:0000259" key="6">
    <source>
        <dbReference type="Pfam" id="PF08281"/>
    </source>
</evidence>
<dbReference type="STRING" id="161398.PP2015_1083"/>
<dbReference type="GO" id="GO:0016987">
    <property type="term" value="F:sigma factor activity"/>
    <property type="evidence" value="ECO:0007669"/>
    <property type="project" value="UniProtKB-KW"/>
</dbReference>
<dbReference type="Gene3D" id="1.10.1740.10">
    <property type="match status" value="1"/>
</dbReference>
<protein>
    <submittedName>
        <fullName evidence="7">RNA polymerase subunit sigma-24</fullName>
    </submittedName>
</protein>
<evidence type="ECO:0000256" key="3">
    <source>
        <dbReference type="ARBA" id="ARBA00023082"/>
    </source>
</evidence>
<sequence>MERYYSEVLSYIARSVGCKDKAQNIVQEAYTRLLSYKRNNPKQNKTQERALFFKAAKNIVIDQYRKNQHIAEPDETEIIAPSFYEPEAKLASQQQLVLLNRCIESLPTKTKQAFVLYKFKNQSQSQIAEQMGVSVSMVEKHLATAMLACRQALKKQ</sequence>
<dbReference type="EMBL" id="CP013187">
    <property type="protein sequence ID" value="ALO41599.1"/>
    <property type="molecule type" value="Genomic_DNA"/>
</dbReference>
<keyword evidence="3" id="KW-0731">Sigma factor</keyword>
<organism evidence="7 8">
    <name type="scientific">Pseudoalteromonas phenolica</name>
    <dbReference type="NCBI Taxonomy" id="161398"/>
    <lineage>
        <taxon>Bacteria</taxon>
        <taxon>Pseudomonadati</taxon>
        <taxon>Pseudomonadota</taxon>
        <taxon>Gammaproteobacteria</taxon>
        <taxon>Alteromonadales</taxon>
        <taxon>Pseudoalteromonadaceae</taxon>
        <taxon>Pseudoalteromonas</taxon>
    </lineage>
</organism>
<evidence type="ECO:0000256" key="1">
    <source>
        <dbReference type="ARBA" id="ARBA00010641"/>
    </source>
</evidence>
<proteinExistence type="inferred from homology"/>
<dbReference type="InterPro" id="IPR013324">
    <property type="entry name" value="RNA_pol_sigma_r3/r4-like"/>
</dbReference>
<keyword evidence="2" id="KW-0805">Transcription regulation</keyword>
<evidence type="ECO:0000256" key="2">
    <source>
        <dbReference type="ARBA" id="ARBA00023015"/>
    </source>
</evidence>
<dbReference type="SUPFAM" id="SSF88946">
    <property type="entry name" value="Sigma2 domain of RNA polymerase sigma factors"/>
    <property type="match status" value="1"/>
</dbReference>
<dbReference type="InterPro" id="IPR036388">
    <property type="entry name" value="WH-like_DNA-bd_sf"/>
</dbReference>
<dbReference type="InterPro" id="IPR007627">
    <property type="entry name" value="RNA_pol_sigma70_r2"/>
</dbReference>
<dbReference type="Pfam" id="PF08281">
    <property type="entry name" value="Sigma70_r4_2"/>
    <property type="match status" value="1"/>
</dbReference>
<comment type="similarity">
    <text evidence="1">Belongs to the sigma-70 factor family. ECF subfamily.</text>
</comment>
<dbReference type="GO" id="GO:0003677">
    <property type="term" value="F:DNA binding"/>
    <property type="evidence" value="ECO:0007669"/>
    <property type="project" value="InterPro"/>
</dbReference>
<dbReference type="InterPro" id="IPR013249">
    <property type="entry name" value="RNA_pol_sigma70_r4_t2"/>
</dbReference>
<dbReference type="PATRIC" id="fig|161398.10.peg.1103"/>
<feature type="domain" description="RNA polymerase sigma factor 70 region 4 type 2" evidence="6">
    <location>
        <begin position="98"/>
        <end position="149"/>
    </location>
</feature>
<dbReference type="SUPFAM" id="SSF88659">
    <property type="entry name" value="Sigma3 and sigma4 domains of RNA polymerase sigma factors"/>
    <property type="match status" value="1"/>
</dbReference>
<accession>A0A0S2K0I8</accession>
<dbReference type="InterPro" id="IPR013325">
    <property type="entry name" value="RNA_pol_sigma_r2"/>
</dbReference>
<evidence type="ECO:0000256" key="4">
    <source>
        <dbReference type="ARBA" id="ARBA00023163"/>
    </source>
</evidence>
<dbReference type="GO" id="GO:0006352">
    <property type="term" value="P:DNA-templated transcription initiation"/>
    <property type="evidence" value="ECO:0007669"/>
    <property type="project" value="InterPro"/>
</dbReference>
<dbReference type="OrthoDB" id="9797134at2"/>
<keyword evidence="4" id="KW-0804">Transcription</keyword>
<feature type="domain" description="RNA polymerase sigma-70 region 2" evidence="5">
    <location>
        <begin position="2"/>
        <end position="68"/>
    </location>
</feature>
<name>A0A0S2K0I8_9GAMM</name>
<dbReference type="Pfam" id="PF04542">
    <property type="entry name" value="Sigma70_r2"/>
    <property type="match status" value="1"/>
</dbReference>
<dbReference type="InterPro" id="IPR014284">
    <property type="entry name" value="RNA_pol_sigma-70_dom"/>
</dbReference>